<name>A0ABD6EIZ1_9BILA</name>
<proteinExistence type="predicted"/>
<sequence>MHLWLRTFLSLLKDFRSHETDGFDYHFAKRTDMEIWIRDGRFLEYGEYKGNLYGTLTDSVVSVMQQGRVPVLNPHPLALRVLRNNRFKPFIIFVKSPELKILKETRTRALNLCDTRSASLQTISSHPRTFTDFELEQIVSTSNHLFRLYGQYADVIIVNTVLEKAFSQLSHALHLAETKSVWVPSSWTEISLLPQCQSKGAV</sequence>
<dbReference type="SUPFAM" id="SSF52540">
    <property type="entry name" value="P-loop containing nucleoside triphosphate hydrolases"/>
    <property type="match status" value="1"/>
</dbReference>
<evidence type="ECO:0000313" key="2">
    <source>
        <dbReference type="EMBL" id="MFH4979934.1"/>
    </source>
</evidence>
<dbReference type="EMBL" id="JBGFUD010004844">
    <property type="protein sequence ID" value="MFH4979934.1"/>
    <property type="molecule type" value="Genomic_DNA"/>
</dbReference>
<reference evidence="2 3" key="1">
    <citation type="submission" date="2024-08" db="EMBL/GenBank/DDBJ databases">
        <title>Gnathostoma spinigerum genome.</title>
        <authorList>
            <person name="Gonzalez-Bertolin B."/>
            <person name="Monzon S."/>
            <person name="Zaballos A."/>
            <person name="Jimenez P."/>
            <person name="Dekumyoy P."/>
            <person name="Varona S."/>
            <person name="Cuesta I."/>
            <person name="Sumanam S."/>
            <person name="Adisakwattana P."/>
            <person name="Gasser R.B."/>
            <person name="Hernandez-Gonzalez A."/>
            <person name="Young N.D."/>
            <person name="Perteguer M.J."/>
        </authorList>
    </citation>
    <scope>NUCLEOTIDE SEQUENCE [LARGE SCALE GENOMIC DNA]</scope>
    <source>
        <strain evidence="2">AL3</strain>
        <tissue evidence="2">Liver</tissue>
    </source>
</reference>
<organism evidence="2 3">
    <name type="scientific">Gnathostoma spinigerum</name>
    <dbReference type="NCBI Taxonomy" id="75299"/>
    <lineage>
        <taxon>Eukaryota</taxon>
        <taxon>Metazoa</taxon>
        <taxon>Ecdysozoa</taxon>
        <taxon>Nematoda</taxon>
        <taxon>Chromadorea</taxon>
        <taxon>Rhabditida</taxon>
        <taxon>Spirurina</taxon>
        <taxon>Gnathostomatomorpha</taxon>
        <taxon>Gnathostomatoidea</taxon>
        <taxon>Gnathostomatidae</taxon>
        <taxon>Gnathostoma</taxon>
    </lineage>
</organism>
<dbReference type="Proteomes" id="UP001608902">
    <property type="component" value="Unassembled WGS sequence"/>
</dbReference>
<dbReference type="InterPro" id="IPR008144">
    <property type="entry name" value="Guanylate_kin-like_dom"/>
</dbReference>
<dbReference type="SMART" id="SM00072">
    <property type="entry name" value="GuKc"/>
    <property type="match status" value="1"/>
</dbReference>
<comment type="caution">
    <text evidence="2">The sequence shown here is derived from an EMBL/GenBank/DDBJ whole genome shotgun (WGS) entry which is preliminary data.</text>
</comment>
<dbReference type="AlphaFoldDB" id="A0ABD6EIZ1"/>
<dbReference type="InterPro" id="IPR008145">
    <property type="entry name" value="GK/Ca_channel_bsu"/>
</dbReference>
<dbReference type="Pfam" id="PF00625">
    <property type="entry name" value="Guanylate_kin"/>
    <property type="match status" value="1"/>
</dbReference>
<evidence type="ECO:0000259" key="1">
    <source>
        <dbReference type="PROSITE" id="PS50052"/>
    </source>
</evidence>
<dbReference type="Gene3D" id="3.40.50.300">
    <property type="entry name" value="P-loop containing nucleotide triphosphate hydrolases"/>
    <property type="match status" value="1"/>
</dbReference>
<accession>A0ABD6EIZ1</accession>
<feature type="domain" description="Guanylate kinase-like" evidence="1">
    <location>
        <begin position="1"/>
        <end position="174"/>
    </location>
</feature>
<dbReference type="PROSITE" id="PS50052">
    <property type="entry name" value="GUANYLATE_KINASE_2"/>
    <property type="match status" value="1"/>
</dbReference>
<dbReference type="PANTHER" id="PTHR23122">
    <property type="entry name" value="MEMBRANE-ASSOCIATED GUANYLATE KINASE MAGUK"/>
    <property type="match status" value="1"/>
</dbReference>
<gene>
    <name evidence="2" type="ORF">AB6A40_006643</name>
</gene>
<keyword evidence="3" id="KW-1185">Reference proteome</keyword>
<dbReference type="InterPro" id="IPR027417">
    <property type="entry name" value="P-loop_NTPase"/>
</dbReference>
<protein>
    <recommendedName>
        <fullName evidence="1">Guanylate kinase-like domain-containing protein</fullName>
    </recommendedName>
</protein>
<evidence type="ECO:0000313" key="3">
    <source>
        <dbReference type="Proteomes" id="UP001608902"/>
    </source>
</evidence>
<dbReference type="InterPro" id="IPR050716">
    <property type="entry name" value="MAGUK"/>
</dbReference>